<dbReference type="EMBL" id="BJWL01000028">
    <property type="protein sequence ID" value="GFZ19425.1"/>
    <property type="molecule type" value="Genomic_DNA"/>
</dbReference>
<comment type="caution">
    <text evidence="4">The sequence shown here is derived from an EMBL/GenBank/DDBJ whole genome shotgun (WGS) entry which is preliminary data.</text>
</comment>
<dbReference type="InterPro" id="IPR005162">
    <property type="entry name" value="Retrotrans_gag_dom"/>
</dbReference>
<gene>
    <name evidence="4" type="ORF">Acr_28g0001300</name>
</gene>
<evidence type="ECO:0000313" key="5">
    <source>
        <dbReference type="Proteomes" id="UP000585474"/>
    </source>
</evidence>
<protein>
    <recommendedName>
        <fullName evidence="6">Reverse transcriptase zinc-binding domain-containing protein</fullName>
    </recommendedName>
</protein>
<organism evidence="4 5">
    <name type="scientific">Actinidia rufa</name>
    <dbReference type="NCBI Taxonomy" id="165716"/>
    <lineage>
        <taxon>Eukaryota</taxon>
        <taxon>Viridiplantae</taxon>
        <taxon>Streptophyta</taxon>
        <taxon>Embryophyta</taxon>
        <taxon>Tracheophyta</taxon>
        <taxon>Spermatophyta</taxon>
        <taxon>Magnoliopsida</taxon>
        <taxon>eudicotyledons</taxon>
        <taxon>Gunneridae</taxon>
        <taxon>Pentapetalae</taxon>
        <taxon>asterids</taxon>
        <taxon>Ericales</taxon>
        <taxon>Actinidiaceae</taxon>
        <taxon>Actinidia</taxon>
    </lineage>
</organism>
<feature type="domain" description="Retrotransposon gag" evidence="2">
    <location>
        <begin position="199"/>
        <end position="269"/>
    </location>
</feature>
<dbReference type="PANTHER" id="PTHR33116:SF80">
    <property type="entry name" value="REVERSE TRANSCRIPTASE ZINC-BINDING DOMAIN-CONTAINING PROTEIN"/>
    <property type="match status" value="1"/>
</dbReference>
<dbReference type="OrthoDB" id="1622315at2759"/>
<dbReference type="InterPro" id="IPR026960">
    <property type="entry name" value="RVT-Znf"/>
</dbReference>
<feature type="region of interest" description="Disordered" evidence="1">
    <location>
        <begin position="275"/>
        <end position="333"/>
    </location>
</feature>
<evidence type="ECO:0000259" key="3">
    <source>
        <dbReference type="Pfam" id="PF13966"/>
    </source>
</evidence>
<feature type="compositionally biased region" description="Basic and acidic residues" evidence="1">
    <location>
        <begin position="411"/>
        <end position="442"/>
    </location>
</feature>
<reference evidence="4 5" key="1">
    <citation type="submission" date="2019-07" db="EMBL/GenBank/DDBJ databases">
        <title>De Novo Assembly of kiwifruit Actinidia rufa.</title>
        <authorList>
            <person name="Sugita-Konishi S."/>
            <person name="Sato K."/>
            <person name="Mori E."/>
            <person name="Abe Y."/>
            <person name="Kisaki G."/>
            <person name="Hamano K."/>
            <person name="Suezawa K."/>
            <person name="Otani M."/>
            <person name="Fukuda T."/>
            <person name="Manabe T."/>
            <person name="Gomi K."/>
            <person name="Tabuchi M."/>
            <person name="Akimitsu K."/>
            <person name="Kataoka I."/>
        </authorList>
    </citation>
    <scope>NUCLEOTIDE SEQUENCE [LARGE SCALE GENOMIC DNA]</scope>
    <source>
        <strain evidence="5">cv. Fuchu</strain>
    </source>
</reference>
<dbReference type="AlphaFoldDB" id="A0A7J0H8Y4"/>
<name>A0A7J0H8Y4_9ERIC</name>
<feature type="region of interest" description="Disordered" evidence="1">
    <location>
        <begin position="95"/>
        <end position="114"/>
    </location>
</feature>
<proteinExistence type="predicted"/>
<feature type="region of interest" description="Disordered" evidence="1">
    <location>
        <begin position="409"/>
        <end position="444"/>
    </location>
</feature>
<evidence type="ECO:0000313" key="4">
    <source>
        <dbReference type="EMBL" id="GFZ19425.1"/>
    </source>
</evidence>
<dbReference type="Pfam" id="PF13966">
    <property type="entry name" value="zf-RVT"/>
    <property type="match status" value="1"/>
</dbReference>
<feature type="domain" description="Reverse transcriptase zinc-binding" evidence="3">
    <location>
        <begin position="681"/>
        <end position="763"/>
    </location>
</feature>
<feature type="compositionally biased region" description="Basic and acidic residues" evidence="1">
    <location>
        <begin position="100"/>
        <end position="114"/>
    </location>
</feature>
<dbReference type="Pfam" id="PF03732">
    <property type="entry name" value="Retrotrans_gag"/>
    <property type="match status" value="1"/>
</dbReference>
<dbReference type="PANTHER" id="PTHR33116">
    <property type="entry name" value="REVERSE TRANSCRIPTASE ZINC-BINDING DOMAIN-CONTAINING PROTEIN-RELATED-RELATED"/>
    <property type="match status" value="1"/>
</dbReference>
<evidence type="ECO:0000259" key="2">
    <source>
        <dbReference type="Pfam" id="PF03732"/>
    </source>
</evidence>
<keyword evidence="5" id="KW-1185">Reference proteome</keyword>
<evidence type="ECO:0000256" key="1">
    <source>
        <dbReference type="SAM" id="MobiDB-lite"/>
    </source>
</evidence>
<feature type="compositionally biased region" description="Basic and acidic residues" evidence="1">
    <location>
        <begin position="282"/>
        <end position="319"/>
    </location>
</feature>
<accession>A0A7J0H8Y4</accession>
<evidence type="ECO:0008006" key="6">
    <source>
        <dbReference type="Google" id="ProtNLM"/>
    </source>
</evidence>
<sequence>MYLRSRNLPRPSASSPLDNRAPPMANTSQVPDLEGLHHEIHSMAEQMRVMNENNARFIQLLAAANPNLQQHHPSLMSSDLATLIAQEIILTTVRRGRSPNRGDHTGARDKSTSQKIRDLDARLDAINTGTNAPITVDALVRQTNPPFTERVLRARISSKFKLPAQLGIYEGKTDPMDHLDSYKSLMSLQGCSDEVMCKAFSATLKRPAKSWFRKLSPGTIDSFGELSRLFVANFMSCRNRQKNASHLFTVHQKESESLKDFSKANKYIAAEELAEAKRRRRGKDDHKRKEPDTRRADYREEARYKKPDRDPKRSNDRRPRTPPRQPEFTLPPLNAPVAQVLSEVKHEEFVKWPGKIKTDPQKRNRNKYCEFHRDHGHNTEDCFQLKEQIAGLIKRGYLRKYVAARLPPNFPERRRNQGDHLDLSPEAKVSHPNRDWRDKGRSESGQAMLHLGHEGRNLFNPRETNNTKPLEEIVPISIHPDYPDRHIMIGTELTIADSRLTIGQFSPFIDKISDYISAWAGASLSYAGRTELIKSVLQGVECFWLSVLPIPSGVRSKVTQLCRNFLWSGKCTMNKRPLVAWKEVTLPKMEGGLGIRNSKAWNKALLTKTLWDIQAKTESLWVKWVHQRYMNRGSFWDYQIKHEDSPLLKQVIAIRDEITGAEGSVENAIILLNQWAPNGEFQSKLAYEFFRPKSPKLPWPKLVWHNSIPPRQSFILWLGLKDRLLTKDKLQGLIEDQSCPLCRTEIESVDHLFFRCRIGSQVWSKIKGWLGISQYYANYKDSCKNG</sequence>
<feature type="region of interest" description="Disordered" evidence="1">
    <location>
        <begin position="1"/>
        <end position="32"/>
    </location>
</feature>
<dbReference type="Proteomes" id="UP000585474">
    <property type="component" value="Unassembled WGS sequence"/>
</dbReference>